<dbReference type="Gene3D" id="3.90.1200.10">
    <property type="match status" value="1"/>
</dbReference>
<dbReference type="STRING" id="52838.A0A4S8IWU0"/>
<dbReference type="AlphaFoldDB" id="A0A4S8IWU0"/>
<dbReference type="GO" id="GO:0004103">
    <property type="term" value="F:choline kinase activity"/>
    <property type="evidence" value="ECO:0007669"/>
    <property type="project" value="TreeGrafter"/>
</dbReference>
<evidence type="ECO:0000313" key="3">
    <source>
        <dbReference type="EMBL" id="THU52362.1"/>
    </source>
</evidence>
<evidence type="ECO:0008006" key="5">
    <source>
        <dbReference type="Google" id="ProtNLM"/>
    </source>
</evidence>
<dbReference type="PANTHER" id="PTHR22603">
    <property type="entry name" value="CHOLINE/ETHANOALAMINE KINASE"/>
    <property type="match status" value="1"/>
</dbReference>
<dbReference type="EMBL" id="PYDT01000008">
    <property type="protein sequence ID" value="THU52362.1"/>
    <property type="molecule type" value="Genomic_DNA"/>
</dbReference>
<feature type="signal peptide" evidence="2">
    <location>
        <begin position="1"/>
        <end position="26"/>
    </location>
</feature>
<dbReference type="CDD" id="cd05157">
    <property type="entry name" value="ETNK_euk"/>
    <property type="match status" value="1"/>
</dbReference>
<dbReference type="Pfam" id="PF01633">
    <property type="entry name" value="Choline_kinase"/>
    <property type="match status" value="1"/>
</dbReference>
<keyword evidence="2" id="KW-0732">Signal</keyword>
<dbReference type="PANTHER" id="PTHR22603:SF93">
    <property type="entry name" value="RE24176P"/>
    <property type="match status" value="1"/>
</dbReference>
<reference evidence="3 4" key="1">
    <citation type="journal article" date="2019" name="Nat. Plants">
        <title>Genome sequencing of Musa balbisiana reveals subgenome evolution and function divergence in polyploid bananas.</title>
        <authorList>
            <person name="Yao X."/>
        </authorList>
    </citation>
    <scope>NUCLEOTIDE SEQUENCE [LARGE SCALE GENOMIC DNA]</scope>
    <source>
        <strain evidence="4">cv. DH-PKW</strain>
        <tissue evidence="3">Leaves</tissue>
    </source>
</reference>
<sequence>MWGLTTTFCCSVVSSFFSTFLGGCSAKMGVAEIAEAIEVAERIPKEAKRILYDLASAWGDVKDSKALEVVQLKGALTNEVYQVNWPTQSKDGVSRKVLVRIYGEGVDVFFDRENEIQTFECMSQHGQGPLLLGRFANGRVEEFIHARTLSAPDLRDPEVSALIASKLREFHVLNMPGPRKVFLWERLRISNLNVSIEVVAHAIYSFVRHWHKEAIKMCASEEIEEFHLDTLDDEITTLENILSTEDQIIGFCHNDLQYGNIMMDEEFRQDYEYASFNPIAYDLANHFCEMAANYHTETPHILDYNKYPDVEERKRFIQKYLSSGNKTSEDTEVEQMLRLIEKYALASHLLWGLWGIISEHVNEIDFEYMEYARQRFQQYWSMKPKVL</sequence>
<name>A0A4S8IWU0_MUSBA</name>
<dbReference type="GO" id="GO:0006646">
    <property type="term" value="P:phosphatidylethanolamine biosynthetic process"/>
    <property type="evidence" value="ECO:0007669"/>
    <property type="project" value="TreeGrafter"/>
</dbReference>
<evidence type="ECO:0000256" key="2">
    <source>
        <dbReference type="SAM" id="SignalP"/>
    </source>
</evidence>
<accession>A0A4S8IWU0</accession>
<feature type="chain" id="PRO_5020200483" description="Choline kinase N-terminal domain-containing protein" evidence="2">
    <location>
        <begin position="27"/>
        <end position="387"/>
    </location>
</feature>
<dbReference type="GO" id="GO:0004305">
    <property type="term" value="F:ethanolamine kinase activity"/>
    <property type="evidence" value="ECO:0007669"/>
    <property type="project" value="TreeGrafter"/>
</dbReference>
<dbReference type="Gene3D" id="3.30.200.20">
    <property type="entry name" value="Phosphorylase Kinase, domain 1"/>
    <property type="match status" value="1"/>
</dbReference>
<organism evidence="3 4">
    <name type="scientific">Musa balbisiana</name>
    <name type="common">Banana</name>
    <dbReference type="NCBI Taxonomy" id="52838"/>
    <lineage>
        <taxon>Eukaryota</taxon>
        <taxon>Viridiplantae</taxon>
        <taxon>Streptophyta</taxon>
        <taxon>Embryophyta</taxon>
        <taxon>Tracheophyta</taxon>
        <taxon>Spermatophyta</taxon>
        <taxon>Magnoliopsida</taxon>
        <taxon>Liliopsida</taxon>
        <taxon>Zingiberales</taxon>
        <taxon>Musaceae</taxon>
        <taxon>Musa</taxon>
    </lineage>
</organism>
<evidence type="ECO:0000313" key="4">
    <source>
        <dbReference type="Proteomes" id="UP000317650"/>
    </source>
</evidence>
<proteinExistence type="inferred from homology"/>
<dbReference type="InterPro" id="IPR011009">
    <property type="entry name" value="Kinase-like_dom_sf"/>
</dbReference>
<dbReference type="Proteomes" id="UP000317650">
    <property type="component" value="Chromosome 10"/>
</dbReference>
<comment type="caution">
    <text evidence="3">The sequence shown here is derived from an EMBL/GenBank/DDBJ whole genome shotgun (WGS) entry which is preliminary data.</text>
</comment>
<dbReference type="GO" id="GO:0005737">
    <property type="term" value="C:cytoplasm"/>
    <property type="evidence" value="ECO:0007669"/>
    <property type="project" value="TreeGrafter"/>
</dbReference>
<keyword evidence="4" id="KW-1185">Reference proteome</keyword>
<protein>
    <recommendedName>
        <fullName evidence="5">Choline kinase N-terminal domain-containing protein</fullName>
    </recommendedName>
</protein>
<comment type="similarity">
    <text evidence="1">Belongs to the choline/ethanolamine kinase family.</text>
</comment>
<gene>
    <name evidence="3" type="ORF">C4D60_Mb10t03210</name>
</gene>
<dbReference type="SUPFAM" id="SSF56112">
    <property type="entry name" value="Protein kinase-like (PK-like)"/>
    <property type="match status" value="1"/>
</dbReference>
<evidence type="ECO:0000256" key="1">
    <source>
        <dbReference type="ARBA" id="ARBA00038211"/>
    </source>
</evidence>